<sequence>MQQSSNGRNEFFHDMCSAMVAENIPWYKLQVPKSRAFLEKYCRRQISNDSTLRKNYLHLCYKEALAYVRRYIGSNYIWIAVNETTDIKGCYVVNLVIGKLDGEISPTPFLISSKVLEHTNHATVARFVNDGLKVLWPEGIQEDKVLVLYSDAAAYMLKAGTALRVFYQNKVHFTCLAHGLQRVTEEVRRKSAVSVRETQSAFSDSKVQCQLAYIQSNFGFIADSIIKLETRGMPLKTSLDIVEDVKSKLSAVEGIVGIGVMKKFVSVMGRDPSFSTLTTVCKILSGKKRILQTTSLLKNFIYLNLHQQRPVIRHCHIGNSEESAIEVTHLAIQRFNEIGLKYVNSTKCSGISIVKGKLNPTLLTIEASERSEGGNVSPRPSTENCPAFALNELRETSRKKLNQVICSNQSLNLDQLVSWSDMLSITPQQWTSRDLERSVDAASVRHWFQEKTSTTISSAPPRFPFKAASPLNFNIVSDNDNSQFFKLFFDNDLINIIFEETIRHANKYLQNAENNSWQPTTDSEIRERHVTWNEDDKAEEGRNCGLPEGKNITTTLKDKKDVVLLSTIHSAEMVIIKDNLKPKMVLDYNNSMGGADKSALATSACMPRQALSVNGHSYNNVNFHSRWQALAGACLQALETSVVRERTLSKAKRDEVTGEWRKLHNTELHALYSSPGIIRNIKFRRLRWAGHVARMGESRNAYRVLVGRPEGKRPLGRPRHRWEDNITLHLREVGYDDREWINFAQDREKWRVYVRAAMNLRVP</sequence>
<organism evidence="1 2">
    <name type="scientific">Periplaneta americana</name>
    <name type="common">American cockroach</name>
    <name type="synonym">Blatta americana</name>
    <dbReference type="NCBI Taxonomy" id="6978"/>
    <lineage>
        <taxon>Eukaryota</taxon>
        <taxon>Metazoa</taxon>
        <taxon>Ecdysozoa</taxon>
        <taxon>Arthropoda</taxon>
        <taxon>Hexapoda</taxon>
        <taxon>Insecta</taxon>
        <taxon>Pterygota</taxon>
        <taxon>Neoptera</taxon>
        <taxon>Polyneoptera</taxon>
        <taxon>Dictyoptera</taxon>
        <taxon>Blattodea</taxon>
        <taxon>Blattoidea</taxon>
        <taxon>Blattidae</taxon>
        <taxon>Blattinae</taxon>
        <taxon>Periplaneta</taxon>
    </lineage>
</organism>
<keyword evidence="2" id="KW-1185">Reference proteome</keyword>
<protein>
    <recommendedName>
        <fullName evidence="3">DUF659 domain-containing protein</fullName>
    </recommendedName>
</protein>
<dbReference type="Proteomes" id="UP001148838">
    <property type="component" value="Unassembled WGS sequence"/>
</dbReference>
<reference evidence="1 2" key="1">
    <citation type="journal article" date="2022" name="Allergy">
        <title>Genome assembly and annotation of Periplaneta americana reveal a comprehensive cockroach allergen profile.</title>
        <authorList>
            <person name="Wang L."/>
            <person name="Xiong Q."/>
            <person name="Saelim N."/>
            <person name="Wang L."/>
            <person name="Nong W."/>
            <person name="Wan A.T."/>
            <person name="Shi M."/>
            <person name="Liu X."/>
            <person name="Cao Q."/>
            <person name="Hui J.H.L."/>
            <person name="Sookrung N."/>
            <person name="Leung T.F."/>
            <person name="Tungtrongchitr A."/>
            <person name="Tsui S.K.W."/>
        </authorList>
    </citation>
    <scope>NUCLEOTIDE SEQUENCE [LARGE SCALE GENOMIC DNA]</scope>
    <source>
        <strain evidence="1">PWHHKU_190912</strain>
    </source>
</reference>
<dbReference type="EMBL" id="JAJSOF020000039">
    <property type="protein sequence ID" value="KAJ4427020.1"/>
    <property type="molecule type" value="Genomic_DNA"/>
</dbReference>
<comment type="caution">
    <text evidence="1">The sequence shown here is derived from an EMBL/GenBank/DDBJ whole genome shotgun (WGS) entry which is preliminary data.</text>
</comment>
<accession>A0ABQ8RZN6</accession>
<evidence type="ECO:0008006" key="3">
    <source>
        <dbReference type="Google" id="ProtNLM"/>
    </source>
</evidence>
<evidence type="ECO:0000313" key="1">
    <source>
        <dbReference type="EMBL" id="KAJ4427020.1"/>
    </source>
</evidence>
<evidence type="ECO:0000313" key="2">
    <source>
        <dbReference type="Proteomes" id="UP001148838"/>
    </source>
</evidence>
<name>A0ABQ8RZN6_PERAM</name>
<proteinExistence type="predicted"/>
<gene>
    <name evidence="1" type="ORF">ANN_26819</name>
</gene>